<dbReference type="GO" id="GO:1990904">
    <property type="term" value="C:ribonucleoprotein complex"/>
    <property type="evidence" value="ECO:0007669"/>
    <property type="project" value="UniProtKB-KW"/>
</dbReference>
<dbReference type="Pfam" id="PF01250">
    <property type="entry name" value="Ribosomal_S6"/>
    <property type="match status" value="1"/>
</dbReference>
<dbReference type="AlphaFoldDB" id="A0A953LAB0"/>
<dbReference type="CDD" id="cd00473">
    <property type="entry name" value="bS6"/>
    <property type="match status" value="1"/>
</dbReference>
<dbReference type="GO" id="GO:0005737">
    <property type="term" value="C:cytoplasm"/>
    <property type="evidence" value="ECO:0007669"/>
    <property type="project" value="UniProtKB-ARBA"/>
</dbReference>
<comment type="similarity">
    <text evidence="1 8">Belongs to the bacterial ribosomal protein bS6 family.</text>
</comment>
<dbReference type="InterPro" id="IPR000529">
    <property type="entry name" value="Ribosomal_bS6"/>
</dbReference>
<dbReference type="NCBIfam" id="TIGR00166">
    <property type="entry name" value="S6"/>
    <property type="match status" value="1"/>
</dbReference>
<evidence type="ECO:0000256" key="6">
    <source>
        <dbReference type="ARBA" id="ARBA00035104"/>
    </source>
</evidence>
<evidence type="ECO:0000256" key="1">
    <source>
        <dbReference type="ARBA" id="ARBA00009512"/>
    </source>
</evidence>
<dbReference type="GO" id="GO:0005840">
    <property type="term" value="C:ribosome"/>
    <property type="evidence" value="ECO:0007669"/>
    <property type="project" value="UniProtKB-KW"/>
</dbReference>
<dbReference type="PANTHER" id="PTHR21011">
    <property type="entry name" value="MITOCHONDRIAL 28S RIBOSOMAL PROTEIN S6"/>
    <property type="match status" value="1"/>
</dbReference>
<evidence type="ECO:0000256" key="2">
    <source>
        <dbReference type="ARBA" id="ARBA00022730"/>
    </source>
</evidence>
<dbReference type="InterPro" id="IPR020815">
    <property type="entry name" value="Ribosomal_bS6_CS"/>
</dbReference>
<dbReference type="SUPFAM" id="SSF54995">
    <property type="entry name" value="Ribosomal protein S6"/>
    <property type="match status" value="1"/>
</dbReference>
<evidence type="ECO:0000313" key="11">
    <source>
        <dbReference type="Proteomes" id="UP000753961"/>
    </source>
</evidence>
<keyword evidence="2 8" id="KW-0699">rRNA-binding</keyword>
<evidence type="ECO:0000256" key="3">
    <source>
        <dbReference type="ARBA" id="ARBA00022884"/>
    </source>
</evidence>
<keyword evidence="11" id="KW-1185">Reference proteome</keyword>
<dbReference type="HAMAP" id="MF_00360">
    <property type="entry name" value="Ribosomal_bS6"/>
    <property type="match status" value="1"/>
</dbReference>
<dbReference type="Gene3D" id="3.30.70.60">
    <property type="match status" value="1"/>
</dbReference>
<dbReference type="InterPro" id="IPR035980">
    <property type="entry name" value="Ribosomal_bS6_sf"/>
</dbReference>
<protein>
    <recommendedName>
        <fullName evidence="7 8">Small ribosomal subunit protein bS6</fullName>
    </recommendedName>
</protein>
<dbReference type="InterPro" id="IPR014717">
    <property type="entry name" value="Transl_elong_EF1B/ribsomal_bS6"/>
</dbReference>
<comment type="function">
    <text evidence="6 8">Binds together with bS18 to 16S ribosomal RNA.</text>
</comment>
<organism evidence="10 11">
    <name type="scientific">Membranihabitans marinus</name>
    <dbReference type="NCBI Taxonomy" id="1227546"/>
    <lineage>
        <taxon>Bacteria</taxon>
        <taxon>Pseudomonadati</taxon>
        <taxon>Bacteroidota</taxon>
        <taxon>Saprospiria</taxon>
        <taxon>Saprospirales</taxon>
        <taxon>Saprospiraceae</taxon>
        <taxon>Membranihabitans</taxon>
    </lineage>
</organism>
<feature type="region of interest" description="Disordered" evidence="9">
    <location>
        <begin position="105"/>
        <end position="139"/>
    </location>
</feature>
<dbReference type="EMBL" id="JAHVHU010000009">
    <property type="protein sequence ID" value="MBY5958513.1"/>
    <property type="molecule type" value="Genomic_DNA"/>
</dbReference>
<evidence type="ECO:0000256" key="8">
    <source>
        <dbReference type="HAMAP-Rule" id="MF_00360"/>
    </source>
</evidence>
<keyword evidence="4 8" id="KW-0689">Ribosomal protein</keyword>
<gene>
    <name evidence="8 10" type="primary">rpsF</name>
    <name evidence="10" type="ORF">KUV50_10240</name>
</gene>
<dbReference type="RefSeq" id="WP_222580053.1">
    <property type="nucleotide sequence ID" value="NZ_JAHVHU010000009.1"/>
</dbReference>
<keyword evidence="5 8" id="KW-0687">Ribonucleoprotein</keyword>
<feature type="compositionally biased region" description="Basic and acidic residues" evidence="9">
    <location>
        <begin position="114"/>
        <end position="127"/>
    </location>
</feature>
<dbReference type="GO" id="GO:0003735">
    <property type="term" value="F:structural constituent of ribosome"/>
    <property type="evidence" value="ECO:0007669"/>
    <property type="project" value="InterPro"/>
</dbReference>
<evidence type="ECO:0000256" key="5">
    <source>
        <dbReference type="ARBA" id="ARBA00023274"/>
    </source>
</evidence>
<dbReference type="Proteomes" id="UP000753961">
    <property type="component" value="Unassembled WGS sequence"/>
</dbReference>
<dbReference type="GO" id="GO:0070181">
    <property type="term" value="F:small ribosomal subunit rRNA binding"/>
    <property type="evidence" value="ECO:0007669"/>
    <property type="project" value="TreeGrafter"/>
</dbReference>
<accession>A0A953LAB0</accession>
<name>A0A953LAB0_9BACT</name>
<evidence type="ECO:0000313" key="10">
    <source>
        <dbReference type="EMBL" id="MBY5958513.1"/>
    </source>
</evidence>
<evidence type="ECO:0000256" key="7">
    <source>
        <dbReference type="ARBA" id="ARBA00035294"/>
    </source>
</evidence>
<dbReference type="PROSITE" id="PS01048">
    <property type="entry name" value="RIBOSOMAL_S6"/>
    <property type="match status" value="1"/>
</dbReference>
<evidence type="ECO:0000256" key="4">
    <source>
        <dbReference type="ARBA" id="ARBA00022980"/>
    </source>
</evidence>
<proteinExistence type="inferred from homology"/>
<dbReference type="PANTHER" id="PTHR21011:SF1">
    <property type="entry name" value="SMALL RIBOSOMAL SUBUNIT PROTEIN BS6M"/>
    <property type="match status" value="1"/>
</dbReference>
<keyword evidence="3 8" id="KW-0694">RNA-binding</keyword>
<dbReference type="InterPro" id="IPR020814">
    <property type="entry name" value="Ribosomal_S6_plastid/chlpt"/>
</dbReference>
<dbReference type="GO" id="GO:0006412">
    <property type="term" value="P:translation"/>
    <property type="evidence" value="ECO:0007669"/>
    <property type="project" value="UniProtKB-UniRule"/>
</dbReference>
<reference evidence="10" key="1">
    <citation type="submission" date="2021-06" db="EMBL/GenBank/DDBJ databases">
        <title>44 bacteria genomes isolated from Dapeng, Shenzhen.</title>
        <authorList>
            <person name="Zheng W."/>
            <person name="Yu S."/>
            <person name="Huang Y."/>
        </authorList>
    </citation>
    <scope>NUCLEOTIDE SEQUENCE</scope>
    <source>
        <strain evidence="10">DP5N28-2</strain>
    </source>
</reference>
<comment type="caution">
    <text evidence="10">The sequence shown here is derived from an EMBL/GenBank/DDBJ whole genome shotgun (WGS) entry which is preliminary data.</text>
</comment>
<sequence length="139" mass="15922">MRTYEVTFIVDPVLSTEEIKSTAQNYVDHLKSENCNIVDLQDIGLRQLAYPINKRSTGVYYSLEFTSETGEIVKKLELALKRDERVIRYLLIKLDKFAVQYNDDKRNGRIGKSLPKEENAPKEEQPKKAAKVVAGGEEE</sequence>
<evidence type="ECO:0000256" key="9">
    <source>
        <dbReference type="SAM" id="MobiDB-lite"/>
    </source>
</evidence>